<evidence type="ECO:0000259" key="9">
    <source>
        <dbReference type="Pfam" id="PF03372"/>
    </source>
</evidence>
<dbReference type="PANTHER" id="PTHR15822">
    <property type="entry name" value="TRAF AND TNF RECEPTOR-ASSOCIATED PROTEIN"/>
    <property type="match status" value="1"/>
</dbReference>
<dbReference type="InterPro" id="IPR051547">
    <property type="entry name" value="TDP2-like"/>
</dbReference>
<dbReference type="Pfam" id="PF03372">
    <property type="entry name" value="Exo_endo_phos"/>
    <property type="match status" value="1"/>
</dbReference>
<keyword evidence="5" id="KW-0227">DNA damage</keyword>
<keyword evidence="6" id="KW-0378">Hydrolase</keyword>
<dbReference type="GO" id="GO:0004519">
    <property type="term" value="F:endonuclease activity"/>
    <property type="evidence" value="ECO:0007669"/>
    <property type="project" value="UniProtKB-KW"/>
</dbReference>
<evidence type="ECO:0000313" key="10">
    <source>
        <dbReference type="EMBL" id="GAA1790771.1"/>
    </source>
</evidence>
<organism evidence="10 11">
    <name type="scientific">Nostocoides veronense</name>
    <dbReference type="NCBI Taxonomy" id="330836"/>
    <lineage>
        <taxon>Bacteria</taxon>
        <taxon>Bacillati</taxon>
        <taxon>Actinomycetota</taxon>
        <taxon>Actinomycetes</taxon>
        <taxon>Micrococcales</taxon>
        <taxon>Intrasporangiaceae</taxon>
        <taxon>Nostocoides</taxon>
    </lineage>
</organism>
<keyword evidence="11" id="KW-1185">Reference proteome</keyword>
<keyword evidence="10" id="KW-0255">Endonuclease</keyword>
<protein>
    <submittedName>
        <fullName evidence="10">Endonuclease/exonuclease/phosphatase family protein</fullName>
    </submittedName>
</protein>
<keyword evidence="8" id="KW-0234">DNA repair</keyword>
<dbReference type="PANTHER" id="PTHR15822:SF4">
    <property type="entry name" value="TYROSYL-DNA PHOSPHODIESTERASE 2"/>
    <property type="match status" value="1"/>
</dbReference>
<feature type="domain" description="Endonuclease/exonuclease/phosphatase" evidence="9">
    <location>
        <begin position="7"/>
        <end position="212"/>
    </location>
</feature>
<dbReference type="InterPro" id="IPR036691">
    <property type="entry name" value="Endo/exonu/phosph_ase_sf"/>
</dbReference>
<comment type="cofactor">
    <cofactor evidence="2">
        <name>Mg(2+)</name>
        <dbReference type="ChEBI" id="CHEBI:18420"/>
    </cofactor>
</comment>
<dbReference type="InterPro" id="IPR005135">
    <property type="entry name" value="Endo/exonuclease/phosphatase"/>
</dbReference>
<proteinExistence type="predicted"/>
<sequence length="230" mass="25384">MSTLRVATYNTRDFLDDRRAAARVIRAIDPDVLCLQEVPRRLFAARRVAAFARLCDMTWAGHHRGSGGTTIFTSSRVEVVESRHFRLRVALAQRTRGFAVTRVALPGREPLVVASVHLSLKAQERTRHMQQILAAVGTRETIVCGDLNEQSDGAAWKLLATPLRLISPGAPTFPAKAPRRLLDVIFAAPSVTALPHNDIRLDPDDVVAASDHRPVWVDIRTDPDPANPVI</sequence>
<evidence type="ECO:0000256" key="2">
    <source>
        <dbReference type="ARBA" id="ARBA00001946"/>
    </source>
</evidence>
<accession>A0ABP4XTR5</accession>
<evidence type="ECO:0000256" key="4">
    <source>
        <dbReference type="ARBA" id="ARBA00022723"/>
    </source>
</evidence>
<reference evidence="11" key="1">
    <citation type="journal article" date="2019" name="Int. J. Syst. Evol. Microbiol.">
        <title>The Global Catalogue of Microorganisms (GCM) 10K type strain sequencing project: providing services to taxonomists for standard genome sequencing and annotation.</title>
        <authorList>
            <consortium name="The Broad Institute Genomics Platform"/>
            <consortium name="The Broad Institute Genome Sequencing Center for Infectious Disease"/>
            <person name="Wu L."/>
            <person name="Ma J."/>
        </authorList>
    </citation>
    <scope>NUCLEOTIDE SEQUENCE [LARGE SCALE GENOMIC DNA]</scope>
    <source>
        <strain evidence="11">JCM 15592</strain>
    </source>
</reference>
<evidence type="ECO:0000313" key="11">
    <source>
        <dbReference type="Proteomes" id="UP001499938"/>
    </source>
</evidence>
<dbReference type="EMBL" id="BAAAPO010000023">
    <property type="protein sequence ID" value="GAA1790771.1"/>
    <property type="molecule type" value="Genomic_DNA"/>
</dbReference>
<evidence type="ECO:0000256" key="7">
    <source>
        <dbReference type="ARBA" id="ARBA00022842"/>
    </source>
</evidence>
<dbReference type="Proteomes" id="UP001499938">
    <property type="component" value="Unassembled WGS sequence"/>
</dbReference>
<name>A0ABP4XTR5_9MICO</name>
<evidence type="ECO:0000256" key="1">
    <source>
        <dbReference type="ARBA" id="ARBA00001936"/>
    </source>
</evidence>
<dbReference type="Gene3D" id="3.60.10.10">
    <property type="entry name" value="Endonuclease/exonuclease/phosphatase"/>
    <property type="match status" value="1"/>
</dbReference>
<evidence type="ECO:0000256" key="5">
    <source>
        <dbReference type="ARBA" id="ARBA00022763"/>
    </source>
</evidence>
<comment type="caution">
    <text evidence="10">The sequence shown here is derived from an EMBL/GenBank/DDBJ whole genome shotgun (WGS) entry which is preliminary data.</text>
</comment>
<dbReference type="SUPFAM" id="SSF56219">
    <property type="entry name" value="DNase I-like"/>
    <property type="match status" value="1"/>
</dbReference>
<evidence type="ECO:0000256" key="6">
    <source>
        <dbReference type="ARBA" id="ARBA00022801"/>
    </source>
</evidence>
<keyword evidence="7" id="KW-0460">Magnesium</keyword>
<dbReference type="RefSeq" id="WP_344083041.1">
    <property type="nucleotide sequence ID" value="NZ_BAAAPO010000023.1"/>
</dbReference>
<evidence type="ECO:0000256" key="8">
    <source>
        <dbReference type="ARBA" id="ARBA00023204"/>
    </source>
</evidence>
<gene>
    <name evidence="10" type="ORF">GCM10009811_14690</name>
</gene>
<keyword evidence="3" id="KW-0540">Nuclease</keyword>
<evidence type="ECO:0000256" key="3">
    <source>
        <dbReference type="ARBA" id="ARBA00022722"/>
    </source>
</evidence>
<comment type="cofactor">
    <cofactor evidence="1">
        <name>Mn(2+)</name>
        <dbReference type="ChEBI" id="CHEBI:29035"/>
    </cofactor>
</comment>
<keyword evidence="4" id="KW-0479">Metal-binding</keyword>